<reference evidence="1" key="1">
    <citation type="submission" date="2016-10" db="EMBL/GenBank/DDBJ databases">
        <title>Sequence of Gallionella enrichment culture.</title>
        <authorList>
            <person name="Poehlein A."/>
            <person name="Muehling M."/>
            <person name="Daniel R."/>
        </authorList>
    </citation>
    <scope>NUCLEOTIDE SEQUENCE</scope>
</reference>
<sequence length="62" mass="6702">MAVCTGLFAFEHFVQSAAVKAFGELVMAGECADFGEFGFQRMDTCFSGLCFLARSQHLISGL</sequence>
<accession>A0A1J5P8F5</accession>
<name>A0A1J5P8F5_9ZZZZ</name>
<gene>
    <name evidence="1" type="ORF">GALL_543660</name>
</gene>
<dbReference type="EMBL" id="MLJW01008429">
    <property type="protein sequence ID" value="OIQ64087.1"/>
    <property type="molecule type" value="Genomic_DNA"/>
</dbReference>
<evidence type="ECO:0000313" key="1">
    <source>
        <dbReference type="EMBL" id="OIQ64087.1"/>
    </source>
</evidence>
<proteinExistence type="predicted"/>
<organism evidence="1">
    <name type="scientific">mine drainage metagenome</name>
    <dbReference type="NCBI Taxonomy" id="410659"/>
    <lineage>
        <taxon>unclassified sequences</taxon>
        <taxon>metagenomes</taxon>
        <taxon>ecological metagenomes</taxon>
    </lineage>
</organism>
<protein>
    <submittedName>
        <fullName evidence="1">Uncharacterized protein</fullName>
    </submittedName>
</protein>
<dbReference type="AlphaFoldDB" id="A0A1J5P8F5"/>
<comment type="caution">
    <text evidence="1">The sequence shown here is derived from an EMBL/GenBank/DDBJ whole genome shotgun (WGS) entry which is preliminary data.</text>
</comment>